<evidence type="ECO:0000259" key="5">
    <source>
        <dbReference type="PROSITE" id="PS51078"/>
    </source>
</evidence>
<dbReference type="InterPro" id="IPR050707">
    <property type="entry name" value="HTH_MetabolicPath_Reg"/>
</dbReference>
<dbReference type="Gene3D" id="3.30.450.40">
    <property type="match status" value="1"/>
</dbReference>
<organism evidence="6">
    <name type="scientific">marine sediment metagenome</name>
    <dbReference type="NCBI Taxonomy" id="412755"/>
    <lineage>
        <taxon>unclassified sequences</taxon>
        <taxon>metagenomes</taxon>
        <taxon>ecological metagenomes</taxon>
    </lineage>
</organism>
<dbReference type="Pfam" id="PF09339">
    <property type="entry name" value="HTH_IclR"/>
    <property type="match status" value="1"/>
</dbReference>
<dbReference type="InterPro" id="IPR029016">
    <property type="entry name" value="GAF-like_dom_sf"/>
</dbReference>
<evidence type="ECO:0000259" key="4">
    <source>
        <dbReference type="PROSITE" id="PS51077"/>
    </source>
</evidence>
<evidence type="ECO:0000256" key="1">
    <source>
        <dbReference type="ARBA" id="ARBA00023015"/>
    </source>
</evidence>
<feature type="domain" description="IclR-ED" evidence="5">
    <location>
        <begin position="81"/>
        <end position="266"/>
    </location>
</feature>
<evidence type="ECO:0000256" key="2">
    <source>
        <dbReference type="ARBA" id="ARBA00023125"/>
    </source>
</evidence>
<dbReference type="Pfam" id="PF01614">
    <property type="entry name" value="IclR_C"/>
    <property type="match status" value="1"/>
</dbReference>
<dbReference type="PROSITE" id="PS51078">
    <property type="entry name" value="ICLR_ED"/>
    <property type="match status" value="1"/>
</dbReference>
<proteinExistence type="predicted"/>
<dbReference type="InterPro" id="IPR005471">
    <property type="entry name" value="Tscrpt_reg_IclR_N"/>
</dbReference>
<evidence type="ECO:0000313" key="6">
    <source>
        <dbReference type="EMBL" id="GAI00259.1"/>
    </source>
</evidence>
<dbReference type="PANTHER" id="PTHR30136">
    <property type="entry name" value="HELIX-TURN-HELIX TRANSCRIPTIONAL REGULATOR, ICLR FAMILY"/>
    <property type="match status" value="1"/>
</dbReference>
<gene>
    <name evidence="6" type="ORF">S06H3_07750</name>
</gene>
<dbReference type="SMART" id="SM00346">
    <property type="entry name" value="HTH_ICLR"/>
    <property type="match status" value="1"/>
</dbReference>
<comment type="caution">
    <text evidence="6">The sequence shown here is derived from an EMBL/GenBank/DDBJ whole genome shotgun (WGS) entry which is preliminary data.</text>
</comment>
<evidence type="ECO:0008006" key="7">
    <source>
        <dbReference type="Google" id="ProtNLM"/>
    </source>
</evidence>
<keyword evidence="3" id="KW-0804">Transcription</keyword>
<dbReference type="GO" id="GO:0003700">
    <property type="term" value="F:DNA-binding transcription factor activity"/>
    <property type="evidence" value="ECO:0007669"/>
    <property type="project" value="TreeGrafter"/>
</dbReference>
<dbReference type="SUPFAM" id="SSF55781">
    <property type="entry name" value="GAF domain-like"/>
    <property type="match status" value="1"/>
</dbReference>
<dbReference type="SUPFAM" id="SSF46785">
    <property type="entry name" value="Winged helix' DNA-binding domain"/>
    <property type="match status" value="1"/>
</dbReference>
<dbReference type="Gene3D" id="1.10.10.10">
    <property type="entry name" value="Winged helix-like DNA-binding domain superfamily/Winged helix DNA-binding domain"/>
    <property type="match status" value="1"/>
</dbReference>
<reference evidence="6" key="1">
    <citation type="journal article" date="2014" name="Front. Microbiol.">
        <title>High frequency of phylogenetically diverse reductive dehalogenase-homologous genes in deep subseafloor sedimentary metagenomes.</title>
        <authorList>
            <person name="Kawai M."/>
            <person name="Futagami T."/>
            <person name="Toyoda A."/>
            <person name="Takaki Y."/>
            <person name="Nishi S."/>
            <person name="Hori S."/>
            <person name="Arai W."/>
            <person name="Tsubouchi T."/>
            <person name="Morono Y."/>
            <person name="Uchiyama I."/>
            <person name="Ito T."/>
            <person name="Fujiyama A."/>
            <person name="Inagaki F."/>
            <person name="Takami H."/>
        </authorList>
    </citation>
    <scope>NUCLEOTIDE SEQUENCE</scope>
    <source>
        <strain evidence="6">Expedition CK06-06</strain>
    </source>
</reference>
<evidence type="ECO:0000256" key="3">
    <source>
        <dbReference type="ARBA" id="ARBA00023163"/>
    </source>
</evidence>
<dbReference type="GO" id="GO:0045892">
    <property type="term" value="P:negative regulation of DNA-templated transcription"/>
    <property type="evidence" value="ECO:0007669"/>
    <property type="project" value="TreeGrafter"/>
</dbReference>
<keyword evidence="1" id="KW-0805">Transcription regulation</keyword>
<sequence>MEKRFRIMENKVSKKEKIKSIEKAIDLLELLSDKEKEMSITEIGKELHMGVSTVHRILTTLKYRGYIVQNQQTSKYMLGTKLFILGCKVQNTTNLIKVVTPFLQRLSQTTNETINFAILEGREAVYLFKIESKEMLKAGIEVGTKVAAHCTSLGKVLLAFLPEQEFMMLYPNDNEKLPTFTPKSISSVEELKKCLKKTKKQGYAIDEEEFKIGVNCLGVPIINNEGKAIAAISISGPVSRFSLFKMEKVKSMLIALSRDISKQLLSNM</sequence>
<accession>X1M1I2</accession>
<dbReference type="FunFam" id="1.10.10.10:FF:000056">
    <property type="entry name" value="IclR family transcriptional regulator"/>
    <property type="match status" value="1"/>
</dbReference>
<protein>
    <recommendedName>
        <fullName evidence="7">IclR family transcriptional regulator</fullName>
    </recommendedName>
</protein>
<feature type="domain" description="HTH iclR-type" evidence="4">
    <location>
        <begin position="18"/>
        <end position="80"/>
    </location>
</feature>
<dbReference type="PROSITE" id="PS51077">
    <property type="entry name" value="HTH_ICLR"/>
    <property type="match status" value="1"/>
</dbReference>
<dbReference type="InterPro" id="IPR014757">
    <property type="entry name" value="Tscrpt_reg_IclR_C"/>
</dbReference>
<dbReference type="InterPro" id="IPR036388">
    <property type="entry name" value="WH-like_DNA-bd_sf"/>
</dbReference>
<dbReference type="EMBL" id="BARV01003178">
    <property type="protein sequence ID" value="GAI00259.1"/>
    <property type="molecule type" value="Genomic_DNA"/>
</dbReference>
<dbReference type="AlphaFoldDB" id="X1M1I2"/>
<dbReference type="InterPro" id="IPR036390">
    <property type="entry name" value="WH_DNA-bd_sf"/>
</dbReference>
<dbReference type="GO" id="GO:0003677">
    <property type="term" value="F:DNA binding"/>
    <property type="evidence" value="ECO:0007669"/>
    <property type="project" value="UniProtKB-KW"/>
</dbReference>
<name>X1M1I2_9ZZZZ</name>
<dbReference type="PANTHER" id="PTHR30136:SF35">
    <property type="entry name" value="HTH-TYPE TRANSCRIPTIONAL REGULATOR RV1719"/>
    <property type="match status" value="1"/>
</dbReference>
<keyword evidence="2" id="KW-0238">DNA-binding</keyword>